<dbReference type="EMBL" id="JAAGAX010000005">
    <property type="protein sequence ID" value="KAF2316542.1"/>
    <property type="molecule type" value="Genomic_DNA"/>
</dbReference>
<evidence type="ECO:0000313" key="2">
    <source>
        <dbReference type="Proteomes" id="UP000467840"/>
    </source>
</evidence>
<sequence length="100" mass="11684">MDIPTFSGDLDIEGFLDWLNEMDRFLEYAKISKERKGNMSVNEYTTEFLRLSVRNHLSESSNQQVAQYLRGLKPSIHDKIGIQMVMSMQEARNLELKAER</sequence>
<reference evidence="1 2" key="1">
    <citation type="journal article" date="2020" name="Mol. Plant">
        <title>The Chromosome-Based Rubber Tree Genome Provides New Insights into Spurge Genome Evolution and Rubber Biosynthesis.</title>
        <authorList>
            <person name="Liu J."/>
            <person name="Shi C."/>
            <person name="Shi C.C."/>
            <person name="Li W."/>
            <person name="Zhang Q.J."/>
            <person name="Zhang Y."/>
            <person name="Li K."/>
            <person name="Lu H.F."/>
            <person name="Shi C."/>
            <person name="Zhu S.T."/>
            <person name="Xiao Z.Y."/>
            <person name="Nan H."/>
            <person name="Yue Y."/>
            <person name="Zhu X.G."/>
            <person name="Wu Y."/>
            <person name="Hong X.N."/>
            <person name="Fan G.Y."/>
            <person name="Tong Y."/>
            <person name="Zhang D."/>
            <person name="Mao C.L."/>
            <person name="Liu Y.L."/>
            <person name="Hao S.J."/>
            <person name="Liu W.Q."/>
            <person name="Lv M.Q."/>
            <person name="Zhang H.B."/>
            <person name="Liu Y."/>
            <person name="Hu-Tang G.R."/>
            <person name="Wang J.P."/>
            <person name="Wang J.H."/>
            <person name="Sun Y.H."/>
            <person name="Ni S.B."/>
            <person name="Chen W.B."/>
            <person name="Zhang X.C."/>
            <person name="Jiao Y.N."/>
            <person name="Eichler E.E."/>
            <person name="Li G.H."/>
            <person name="Liu X."/>
            <person name="Gao L.Z."/>
        </authorList>
    </citation>
    <scope>NUCLEOTIDE SEQUENCE [LARGE SCALE GENOMIC DNA]</scope>
    <source>
        <strain evidence="2">cv. GT1</strain>
        <tissue evidence="1">Leaf</tissue>
    </source>
</reference>
<proteinExistence type="predicted"/>
<evidence type="ECO:0008006" key="3">
    <source>
        <dbReference type="Google" id="ProtNLM"/>
    </source>
</evidence>
<keyword evidence="2" id="KW-1185">Reference proteome</keyword>
<dbReference type="Proteomes" id="UP000467840">
    <property type="component" value="Chromosome 15"/>
</dbReference>
<protein>
    <recommendedName>
        <fullName evidence="3">Retrotransposon gag domain-containing protein</fullName>
    </recommendedName>
</protein>
<name>A0A6A6MRL9_HEVBR</name>
<accession>A0A6A6MRL9</accession>
<organism evidence="1 2">
    <name type="scientific">Hevea brasiliensis</name>
    <name type="common">Para rubber tree</name>
    <name type="synonym">Siphonia brasiliensis</name>
    <dbReference type="NCBI Taxonomy" id="3981"/>
    <lineage>
        <taxon>Eukaryota</taxon>
        <taxon>Viridiplantae</taxon>
        <taxon>Streptophyta</taxon>
        <taxon>Embryophyta</taxon>
        <taxon>Tracheophyta</taxon>
        <taxon>Spermatophyta</taxon>
        <taxon>Magnoliopsida</taxon>
        <taxon>eudicotyledons</taxon>
        <taxon>Gunneridae</taxon>
        <taxon>Pentapetalae</taxon>
        <taxon>rosids</taxon>
        <taxon>fabids</taxon>
        <taxon>Malpighiales</taxon>
        <taxon>Euphorbiaceae</taxon>
        <taxon>Crotonoideae</taxon>
        <taxon>Micrandreae</taxon>
        <taxon>Hevea</taxon>
    </lineage>
</organism>
<evidence type="ECO:0000313" key="1">
    <source>
        <dbReference type="EMBL" id="KAF2316542.1"/>
    </source>
</evidence>
<dbReference type="AlphaFoldDB" id="A0A6A6MRL9"/>
<gene>
    <name evidence="1" type="ORF">GH714_041883</name>
</gene>
<comment type="caution">
    <text evidence="1">The sequence shown here is derived from an EMBL/GenBank/DDBJ whole genome shotgun (WGS) entry which is preliminary data.</text>
</comment>